<reference evidence="4 5" key="1">
    <citation type="journal article" date="2020" name="Microb. Genom.">
        <title>Genetic diversity of clinical and environmental Mucorales isolates obtained from an investigation of mucormycosis cases among solid organ transplant recipients.</title>
        <authorList>
            <person name="Nguyen M.H."/>
            <person name="Kaul D."/>
            <person name="Muto C."/>
            <person name="Cheng S.J."/>
            <person name="Richter R.A."/>
            <person name="Bruno V.M."/>
            <person name="Liu G."/>
            <person name="Beyhan S."/>
            <person name="Sundermann A.J."/>
            <person name="Mounaud S."/>
            <person name="Pasculle A.W."/>
            <person name="Nierman W.C."/>
            <person name="Driscoll E."/>
            <person name="Cumbie R."/>
            <person name="Clancy C.J."/>
            <person name="Dupont C.L."/>
        </authorList>
    </citation>
    <scope>NUCLEOTIDE SEQUENCE [LARGE SCALE GENOMIC DNA]</scope>
    <source>
        <strain evidence="4 5">GL24</strain>
    </source>
</reference>
<organism evidence="4 5">
    <name type="scientific">Rhizopus delemar</name>
    <dbReference type="NCBI Taxonomy" id="936053"/>
    <lineage>
        <taxon>Eukaryota</taxon>
        <taxon>Fungi</taxon>
        <taxon>Fungi incertae sedis</taxon>
        <taxon>Mucoromycota</taxon>
        <taxon>Mucoromycotina</taxon>
        <taxon>Mucoromycetes</taxon>
        <taxon>Mucorales</taxon>
        <taxon>Mucorineae</taxon>
        <taxon>Rhizopodaceae</taxon>
        <taxon>Rhizopus</taxon>
    </lineage>
</organism>
<feature type="region of interest" description="Disordered" evidence="2">
    <location>
        <begin position="252"/>
        <end position="286"/>
    </location>
</feature>
<proteinExistence type="predicted"/>
<feature type="compositionally biased region" description="Polar residues" evidence="2">
    <location>
        <begin position="277"/>
        <end position="286"/>
    </location>
</feature>
<evidence type="ECO:0000259" key="3">
    <source>
        <dbReference type="PROSITE" id="PS50006"/>
    </source>
</evidence>
<dbReference type="PROSITE" id="PS50006">
    <property type="entry name" value="FHA_DOMAIN"/>
    <property type="match status" value="1"/>
</dbReference>
<dbReference type="EMBL" id="JAANIU010001561">
    <property type="protein sequence ID" value="KAG1566968.1"/>
    <property type="molecule type" value="Genomic_DNA"/>
</dbReference>
<dbReference type="InterPro" id="IPR008984">
    <property type="entry name" value="SMAD_FHA_dom_sf"/>
</dbReference>
<dbReference type="Pfam" id="PF00498">
    <property type="entry name" value="FHA"/>
    <property type="match status" value="1"/>
</dbReference>
<dbReference type="GO" id="GO:0005634">
    <property type="term" value="C:nucleus"/>
    <property type="evidence" value="ECO:0007669"/>
    <property type="project" value="UniProtKB-ARBA"/>
</dbReference>
<dbReference type="GO" id="GO:0060962">
    <property type="term" value="P:regulation of ribosomal protein gene transcription by RNA polymerase II"/>
    <property type="evidence" value="ECO:0007669"/>
    <property type="project" value="InterPro"/>
</dbReference>
<keyword evidence="5" id="KW-1185">Reference proteome</keyword>
<dbReference type="InterPro" id="IPR045178">
    <property type="entry name" value="Fhl1/FHA1"/>
</dbReference>
<comment type="caution">
    <text evidence="4">The sequence shown here is derived from an EMBL/GenBank/DDBJ whole genome shotgun (WGS) entry which is preliminary data.</text>
</comment>
<sequence length="353" mass="40241">MSQSVFNDSELFKGYHLITESSHPIKVNTPTILSDRTHLYPRLAGSDWTSYLTQPSIIIGRSGANCKSIPDIDFGNDTKAVSRKHCEIRFSSRRGRWELIIFSRNGVIVNKVMKRPKDRPIVLKTGTLIEINHTSFVFILPSGALRPTEESRPIVNESPEEGDTPNTADEWALDKELENDVIRLFENSESLTTKEILKRLQTDYGRKFIEKDNVMHLLVLSPRFSLAPTSISMSSKESDSIKWMLISQKHSSVCTPGSSTTRSKSFDDEDEADNIPDTPSNEYTEPESSVLFKSISVEHIYSIWIQSSAQEERQNKRTKINHKEADEIVRSDPIEVEEAQQDLYITVALEWRH</sequence>
<dbReference type="PANTHER" id="PTHR21712">
    <property type="entry name" value="PRE-RRNA-PROCESSING PROTEIN FHL1"/>
    <property type="match status" value="1"/>
</dbReference>
<dbReference type="PANTHER" id="PTHR21712:SF29">
    <property type="entry name" value="PRE-RRNA-PROCESSING PROTEIN FHL1"/>
    <property type="match status" value="1"/>
</dbReference>
<dbReference type="InterPro" id="IPR000253">
    <property type="entry name" value="FHA_dom"/>
</dbReference>
<gene>
    <name evidence="4" type="ORF">G6F50_008640</name>
</gene>
<feature type="domain" description="FHA" evidence="3">
    <location>
        <begin position="57"/>
        <end position="114"/>
    </location>
</feature>
<dbReference type="SMART" id="SM00240">
    <property type="entry name" value="FHA"/>
    <property type="match status" value="1"/>
</dbReference>
<evidence type="ECO:0000313" key="5">
    <source>
        <dbReference type="Proteomes" id="UP000740926"/>
    </source>
</evidence>
<evidence type="ECO:0000256" key="1">
    <source>
        <dbReference type="ARBA" id="ARBA00023242"/>
    </source>
</evidence>
<dbReference type="Proteomes" id="UP000740926">
    <property type="component" value="Unassembled WGS sequence"/>
</dbReference>
<keyword evidence="1" id="KW-0539">Nucleus</keyword>
<protein>
    <recommendedName>
        <fullName evidence="3">FHA domain-containing protein</fullName>
    </recommendedName>
</protein>
<dbReference type="GO" id="GO:0043565">
    <property type="term" value="F:sequence-specific DNA binding"/>
    <property type="evidence" value="ECO:0007669"/>
    <property type="project" value="TreeGrafter"/>
</dbReference>
<dbReference type="Gene3D" id="2.60.200.20">
    <property type="match status" value="1"/>
</dbReference>
<dbReference type="AlphaFoldDB" id="A0A9P6YYS5"/>
<dbReference type="SUPFAM" id="SSF49879">
    <property type="entry name" value="SMAD/FHA domain"/>
    <property type="match status" value="1"/>
</dbReference>
<accession>A0A9P6YYS5</accession>
<evidence type="ECO:0000313" key="4">
    <source>
        <dbReference type="EMBL" id="KAG1566968.1"/>
    </source>
</evidence>
<evidence type="ECO:0000256" key="2">
    <source>
        <dbReference type="SAM" id="MobiDB-lite"/>
    </source>
</evidence>
<dbReference type="CDD" id="cd22701">
    <property type="entry name" value="FHA_FKH1-like"/>
    <property type="match status" value="1"/>
</dbReference>
<feature type="compositionally biased region" description="Polar residues" evidence="2">
    <location>
        <begin position="252"/>
        <end position="263"/>
    </location>
</feature>
<name>A0A9P6YYS5_9FUNG</name>